<organism evidence="2 3">
    <name type="scientific">Penicillium frequentans</name>
    <dbReference type="NCBI Taxonomy" id="3151616"/>
    <lineage>
        <taxon>Eukaryota</taxon>
        <taxon>Fungi</taxon>
        <taxon>Dikarya</taxon>
        <taxon>Ascomycota</taxon>
        <taxon>Pezizomycotina</taxon>
        <taxon>Eurotiomycetes</taxon>
        <taxon>Eurotiomycetidae</taxon>
        <taxon>Eurotiales</taxon>
        <taxon>Aspergillaceae</taxon>
        <taxon>Penicillium</taxon>
    </lineage>
</organism>
<keyword evidence="1" id="KW-0812">Transmembrane</keyword>
<dbReference type="InterPro" id="IPR008699">
    <property type="entry name" value="NDUFB8"/>
</dbReference>
<keyword evidence="3" id="KW-1185">Reference proteome</keyword>
<evidence type="ECO:0000256" key="1">
    <source>
        <dbReference type="SAM" id="Phobius"/>
    </source>
</evidence>
<feature type="transmembrane region" description="Helical" evidence="1">
    <location>
        <begin position="173"/>
        <end position="194"/>
    </location>
</feature>
<dbReference type="Proteomes" id="UP001220324">
    <property type="component" value="Unassembled WGS sequence"/>
</dbReference>
<dbReference type="EMBL" id="JAQIZZ010000007">
    <property type="protein sequence ID" value="KAJ5532085.1"/>
    <property type="molecule type" value="Genomic_DNA"/>
</dbReference>
<name>A0AAD6GAX3_9EURO</name>
<reference evidence="2 3" key="1">
    <citation type="journal article" date="2023" name="IMA Fungus">
        <title>Comparative genomic study of the Penicillium genus elucidates a diverse pangenome and 15 lateral gene transfer events.</title>
        <authorList>
            <person name="Petersen C."/>
            <person name="Sorensen T."/>
            <person name="Nielsen M.R."/>
            <person name="Sondergaard T.E."/>
            <person name="Sorensen J.L."/>
            <person name="Fitzpatrick D.A."/>
            <person name="Frisvad J.C."/>
            <person name="Nielsen K.L."/>
        </authorList>
    </citation>
    <scope>NUCLEOTIDE SEQUENCE [LARGE SCALE GENOMIC DNA]</scope>
    <source>
        <strain evidence="2 3">IBT 35679</strain>
    </source>
</reference>
<keyword evidence="1" id="KW-0472">Membrane</keyword>
<dbReference type="GO" id="GO:0005739">
    <property type="term" value="C:mitochondrion"/>
    <property type="evidence" value="ECO:0007669"/>
    <property type="project" value="InterPro"/>
</dbReference>
<keyword evidence="1" id="KW-1133">Transmembrane helix</keyword>
<evidence type="ECO:0000313" key="2">
    <source>
        <dbReference type="EMBL" id="KAJ5532085.1"/>
    </source>
</evidence>
<sequence length="228" mass="24935">MARSKLAILASTGSYDRFKVPHKVWHPYRYGGVDGDGKGSEMGEYPQTSVSIIESSCTSSPPISLTFIPFPIGLRSFGRAPGVCPRWLPATPLPPRASFSQVAALRAAEAEDPLQNGGYQNPPRVKRSFRDPYGGWWDAQEKRNFGEPVHEENEILGVFSPEQYTHVSAGKGFFHLGCFVVAFLSVCGVVSLYYPDKPSVPKAYVDGLEKELGGPNASPARKAGEDKW</sequence>
<protein>
    <recommendedName>
        <fullName evidence="4">NADH dehydrogenase [ubiquinone] 1 beta subcomplex subunit 8, mitochondrial</fullName>
    </recommendedName>
</protein>
<dbReference type="AlphaFoldDB" id="A0AAD6GAX3"/>
<dbReference type="PANTHER" id="PTHR12840">
    <property type="entry name" value="NADH-UBIQUINONE OXIDOREDUCTASE ASHI SUBUNIT"/>
    <property type="match status" value="1"/>
</dbReference>
<dbReference type="PANTHER" id="PTHR12840:SF1">
    <property type="entry name" value="NADH DEHYDROGENASE [UBIQUINONE] 1 BETA SUBCOMPLEX SUBUNIT 8, MITOCHONDRIAL"/>
    <property type="match status" value="1"/>
</dbReference>
<dbReference type="Pfam" id="PF05821">
    <property type="entry name" value="NDUF_B8"/>
    <property type="match status" value="1"/>
</dbReference>
<comment type="caution">
    <text evidence="2">The sequence shown here is derived from an EMBL/GenBank/DDBJ whole genome shotgun (WGS) entry which is preliminary data.</text>
</comment>
<accession>A0AAD6GAX3</accession>
<proteinExistence type="predicted"/>
<evidence type="ECO:0008006" key="4">
    <source>
        <dbReference type="Google" id="ProtNLM"/>
    </source>
</evidence>
<gene>
    <name evidence="2" type="ORF">N7494_008637</name>
</gene>
<evidence type="ECO:0000313" key="3">
    <source>
        <dbReference type="Proteomes" id="UP001220324"/>
    </source>
</evidence>